<accession>A0A0C1NFV9</accession>
<gene>
    <name evidence="1" type="ORF">DA73_0214640</name>
</gene>
<organism evidence="1">
    <name type="scientific">Tolypothrix bouteillei VB521301</name>
    <dbReference type="NCBI Taxonomy" id="1479485"/>
    <lineage>
        <taxon>Bacteria</taxon>
        <taxon>Bacillati</taxon>
        <taxon>Cyanobacteriota</taxon>
        <taxon>Cyanophyceae</taxon>
        <taxon>Nostocales</taxon>
        <taxon>Tolypothrichaceae</taxon>
        <taxon>Tolypothrix</taxon>
    </lineage>
</organism>
<proteinExistence type="predicted"/>
<evidence type="ECO:0000313" key="1">
    <source>
        <dbReference type="EMBL" id="KIE11721.1"/>
    </source>
</evidence>
<sequence length="129" mass="14497">MFSVDYSLAFITSISLHQPSHQPLNFLGKVEGKGQKGRKSLRYSLLLCLKGIFNWIGSEAPSKCFRTPVFFKKTQKNSQKALISFMGARDQGASTTMNVLGGTYKIRIKLKKEVEFTNLRAKTTSLVEM</sequence>
<dbReference type="RefSeq" id="WP_038105999.1">
    <property type="nucleotide sequence ID" value="NZ_JHEG04000001.1"/>
</dbReference>
<dbReference type="EMBL" id="JHEG02000043">
    <property type="protein sequence ID" value="KIE11721.1"/>
    <property type="molecule type" value="Genomic_DNA"/>
</dbReference>
<comment type="caution">
    <text evidence="1">The sequence shown here is derived from an EMBL/GenBank/DDBJ whole genome shotgun (WGS) entry which is preliminary data.</text>
</comment>
<protein>
    <submittedName>
        <fullName evidence="1">Uncharacterized protein</fullName>
    </submittedName>
</protein>
<name>A0A0C1NFV9_9CYAN</name>
<dbReference type="AlphaFoldDB" id="A0A0C1NFV9"/>
<reference evidence="1" key="1">
    <citation type="journal article" date="2015" name="Genome Announc.">
        <title>Draft Genome Sequence of Tolypothrix boutellei Strain VB521301.</title>
        <authorList>
            <person name="Chandrababunaidu M.M."/>
            <person name="Singh D."/>
            <person name="Sen D."/>
            <person name="Bhan S."/>
            <person name="Das S."/>
            <person name="Gupta A."/>
            <person name="Adhikary S.P."/>
            <person name="Tripathy S."/>
        </authorList>
    </citation>
    <scope>NUCLEOTIDE SEQUENCE</scope>
    <source>
        <strain evidence="1">VB521301</strain>
    </source>
</reference>